<proteinExistence type="predicted"/>
<reference evidence="5" key="2">
    <citation type="submission" date="2020-01" db="EMBL/GenBank/DDBJ databases">
        <authorList>
            <person name="Campanaro S."/>
        </authorList>
    </citation>
    <scope>NUCLEOTIDE SEQUENCE</scope>
    <source>
        <strain evidence="5">AS01afH2WH_6</strain>
    </source>
</reference>
<dbReference type="SUPFAM" id="SSF55120">
    <property type="entry name" value="Pseudouridine synthase"/>
    <property type="match status" value="1"/>
</dbReference>
<accession>A0A971ID99</accession>
<dbReference type="GO" id="GO:0003723">
    <property type="term" value="F:RNA binding"/>
    <property type="evidence" value="ECO:0007669"/>
    <property type="project" value="InterPro"/>
</dbReference>
<dbReference type="GO" id="GO:0140098">
    <property type="term" value="F:catalytic activity, acting on RNA"/>
    <property type="evidence" value="ECO:0007669"/>
    <property type="project" value="UniProtKB-ARBA"/>
</dbReference>
<evidence type="ECO:0000256" key="2">
    <source>
        <dbReference type="ARBA" id="ARBA00031870"/>
    </source>
</evidence>
<name>A0A971ID99_9BIFI</name>
<dbReference type="InterPro" id="IPR006224">
    <property type="entry name" value="PsdUridine_synth_RluA-like_CS"/>
</dbReference>
<dbReference type="PANTHER" id="PTHR21600">
    <property type="entry name" value="MITOCHONDRIAL RNA PSEUDOURIDINE SYNTHASE"/>
    <property type="match status" value="1"/>
</dbReference>
<evidence type="ECO:0000313" key="5">
    <source>
        <dbReference type="EMBL" id="NLT80209.1"/>
    </source>
</evidence>
<evidence type="ECO:0000256" key="1">
    <source>
        <dbReference type="ARBA" id="ARBA00000073"/>
    </source>
</evidence>
<dbReference type="PANTHER" id="PTHR21600:SF84">
    <property type="entry name" value="PSEUDOURIDINE SYNTHASE RSUA_RLUA-LIKE DOMAIN-CONTAINING PROTEIN"/>
    <property type="match status" value="1"/>
</dbReference>
<protein>
    <recommendedName>
        <fullName evidence="2">RNA pseudouridylate synthase</fullName>
    </recommendedName>
    <alternativeName>
        <fullName evidence="3">RNA-uridine isomerase</fullName>
    </alternativeName>
</protein>
<dbReference type="InterPro" id="IPR006145">
    <property type="entry name" value="PsdUridine_synth_RsuA/RluA"/>
</dbReference>
<sequence>MQLSYEVASRTPECEEPLSEAWSCRLNDCVQPSRAGGHHRWVTDEPHIPFDLRIIYEDERIIVVDKPHFLPTTPRGMWFRSTALMRLRERYDDPDIIPAHRLDRSTAGVVVFVRDPAARGAYQMLFQRHETQKTYECIAPASVLRRPRYGVVRPLDPPAVFPLLRVSRIVKDRGTIQAYERTGVANSRTRIDIASSQDAVLFSNARHSRPCMAKWSRGCRDAPLLRVYELHPASGKTHQLRVHMNALGLPILGDDIYPRLNMRPVGDFSQPLQLVARSLSFVDPYSGELRRFASAIPLVVPQSDAQYAESSSGPR</sequence>
<dbReference type="InterPro" id="IPR050188">
    <property type="entry name" value="RluA_PseudoU_synthase"/>
</dbReference>
<comment type="catalytic activity">
    <reaction evidence="1">
        <text>a uridine in RNA = a pseudouridine in RNA</text>
        <dbReference type="Rhea" id="RHEA:48348"/>
        <dbReference type="Rhea" id="RHEA-COMP:12068"/>
        <dbReference type="Rhea" id="RHEA-COMP:12069"/>
        <dbReference type="ChEBI" id="CHEBI:65314"/>
        <dbReference type="ChEBI" id="CHEBI:65315"/>
    </reaction>
</comment>
<dbReference type="EMBL" id="JAAXZR010000025">
    <property type="protein sequence ID" value="NLT80209.1"/>
    <property type="molecule type" value="Genomic_DNA"/>
</dbReference>
<reference evidence="5" key="1">
    <citation type="journal article" date="2020" name="Biotechnol. Biofuels">
        <title>New insights from the biogas microbiome by comprehensive genome-resolved metagenomics of nearly 1600 species originating from multiple anaerobic digesters.</title>
        <authorList>
            <person name="Campanaro S."/>
            <person name="Treu L."/>
            <person name="Rodriguez-R L.M."/>
            <person name="Kovalovszki A."/>
            <person name="Ziels R.M."/>
            <person name="Maus I."/>
            <person name="Zhu X."/>
            <person name="Kougias P.G."/>
            <person name="Basile A."/>
            <person name="Luo G."/>
            <person name="Schluter A."/>
            <person name="Konstantinidis K.T."/>
            <person name="Angelidaki I."/>
        </authorList>
    </citation>
    <scope>NUCLEOTIDE SEQUENCE</scope>
    <source>
        <strain evidence="5">AS01afH2WH_6</strain>
    </source>
</reference>
<dbReference type="Gene3D" id="3.30.2350.10">
    <property type="entry name" value="Pseudouridine synthase"/>
    <property type="match status" value="1"/>
</dbReference>
<gene>
    <name evidence="5" type="ORF">GXW98_08005</name>
</gene>
<organism evidence="5 6">
    <name type="scientific">Bifidobacterium crudilactis</name>
    <dbReference type="NCBI Taxonomy" id="327277"/>
    <lineage>
        <taxon>Bacteria</taxon>
        <taxon>Bacillati</taxon>
        <taxon>Actinomycetota</taxon>
        <taxon>Actinomycetes</taxon>
        <taxon>Bifidobacteriales</taxon>
        <taxon>Bifidobacteriaceae</taxon>
        <taxon>Bifidobacterium</taxon>
    </lineage>
</organism>
<dbReference type="Proteomes" id="UP000767327">
    <property type="component" value="Unassembled WGS sequence"/>
</dbReference>
<dbReference type="AlphaFoldDB" id="A0A971ID99"/>
<evidence type="ECO:0000256" key="3">
    <source>
        <dbReference type="ARBA" id="ARBA00033164"/>
    </source>
</evidence>
<evidence type="ECO:0000313" key="6">
    <source>
        <dbReference type="Proteomes" id="UP000767327"/>
    </source>
</evidence>
<dbReference type="PROSITE" id="PS01129">
    <property type="entry name" value="PSI_RLU"/>
    <property type="match status" value="1"/>
</dbReference>
<feature type="domain" description="Pseudouridine synthase RsuA/RluA-like" evidence="4">
    <location>
        <begin position="61"/>
        <end position="246"/>
    </location>
</feature>
<comment type="caution">
    <text evidence="5">The sequence shown here is derived from an EMBL/GenBank/DDBJ whole genome shotgun (WGS) entry which is preliminary data.</text>
</comment>
<dbReference type="InterPro" id="IPR020103">
    <property type="entry name" value="PsdUridine_synth_cat_dom_sf"/>
</dbReference>
<evidence type="ECO:0000259" key="4">
    <source>
        <dbReference type="Pfam" id="PF00849"/>
    </source>
</evidence>
<dbReference type="Pfam" id="PF00849">
    <property type="entry name" value="PseudoU_synth_2"/>
    <property type="match status" value="1"/>
</dbReference>
<dbReference type="GO" id="GO:0000455">
    <property type="term" value="P:enzyme-directed rRNA pseudouridine synthesis"/>
    <property type="evidence" value="ECO:0007669"/>
    <property type="project" value="TreeGrafter"/>
</dbReference>
<dbReference type="GO" id="GO:0009982">
    <property type="term" value="F:pseudouridine synthase activity"/>
    <property type="evidence" value="ECO:0007669"/>
    <property type="project" value="InterPro"/>
</dbReference>